<protein>
    <submittedName>
        <fullName evidence="1">Uncharacterized protein</fullName>
    </submittedName>
</protein>
<dbReference type="RefSeq" id="WP_320684808.1">
    <property type="nucleotide sequence ID" value="NZ_JAXBLV010000002.1"/>
</dbReference>
<dbReference type="Proteomes" id="UP001272242">
    <property type="component" value="Unassembled WGS sequence"/>
</dbReference>
<comment type="caution">
    <text evidence="1">The sequence shown here is derived from an EMBL/GenBank/DDBJ whole genome shotgun (WGS) entry which is preliminary data.</text>
</comment>
<evidence type="ECO:0000313" key="1">
    <source>
        <dbReference type="EMBL" id="MDY3557778.1"/>
    </source>
</evidence>
<name>A0ABU5ER13_9BACT</name>
<sequence length="53" mass="5920">MNARSPSPRAMLNARAQVPTVTPMSVSAVRTFWRHRPPSANFSNWIGFMGKFG</sequence>
<keyword evidence="2" id="KW-1185">Reference proteome</keyword>
<evidence type="ECO:0000313" key="2">
    <source>
        <dbReference type="Proteomes" id="UP001272242"/>
    </source>
</evidence>
<dbReference type="EMBL" id="JAXBLV010000002">
    <property type="protein sequence ID" value="MDY3557778.1"/>
    <property type="molecule type" value="Genomic_DNA"/>
</dbReference>
<proteinExistence type="predicted"/>
<organism evidence="1 2">
    <name type="scientific">Gemmata algarum</name>
    <dbReference type="NCBI Taxonomy" id="2975278"/>
    <lineage>
        <taxon>Bacteria</taxon>
        <taxon>Pseudomonadati</taxon>
        <taxon>Planctomycetota</taxon>
        <taxon>Planctomycetia</taxon>
        <taxon>Gemmatales</taxon>
        <taxon>Gemmataceae</taxon>
        <taxon>Gemmata</taxon>
    </lineage>
</organism>
<gene>
    <name evidence="1" type="ORF">R5W23_003043</name>
</gene>
<accession>A0ABU5ER13</accession>
<reference evidence="2" key="1">
    <citation type="journal article" date="2023" name="Mar. Drugs">
        <title>Gemmata algarum, a Novel Planctomycete Isolated from an Algal Mat, Displays Antimicrobial Activity.</title>
        <authorList>
            <person name="Kumar G."/>
            <person name="Kallscheuer N."/>
            <person name="Kashif M."/>
            <person name="Ahamad S."/>
            <person name="Jagadeeshwari U."/>
            <person name="Pannikurungottu S."/>
            <person name="Haufschild T."/>
            <person name="Kabuu M."/>
            <person name="Sasikala C."/>
            <person name="Jogler C."/>
            <person name="Ramana C."/>
        </authorList>
    </citation>
    <scope>NUCLEOTIDE SEQUENCE [LARGE SCALE GENOMIC DNA]</scope>
    <source>
        <strain evidence="2">JC673</strain>
    </source>
</reference>